<keyword evidence="1" id="KW-0723">Serine/threonine-protein kinase</keyword>
<dbReference type="SUPFAM" id="SSF55874">
    <property type="entry name" value="ATPase domain of HSP90 chaperone/DNA topoisomerase II/histidine kinase"/>
    <property type="match status" value="1"/>
</dbReference>
<feature type="domain" description="Histidine kinase/HSP90-like ATPase" evidence="3">
    <location>
        <begin position="24"/>
        <end position="128"/>
    </location>
</feature>
<sequence>MRIYSDDRRRESAVFPGEVASAGEARRWLRKVLADHPRRDDAVLLLSEIFTNAVTYTDSPQIPVTVLVGWDRTVEVKVTDQGGSTVPCGCRAPADPLAERGRGIRLVRDLARRWGFLRDATGCTVWFTLDPHDTPDGHRPPAAPAAHRATYQEARHA</sequence>
<dbReference type="RefSeq" id="WP_203985197.1">
    <property type="nucleotide sequence ID" value="NZ_BOOU01000044.1"/>
</dbReference>
<dbReference type="Pfam" id="PF13581">
    <property type="entry name" value="HATPase_c_2"/>
    <property type="match status" value="1"/>
</dbReference>
<dbReference type="PANTHER" id="PTHR35526">
    <property type="entry name" value="ANTI-SIGMA-F FACTOR RSBW-RELATED"/>
    <property type="match status" value="1"/>
</dbReference>
<protein>
    <recommendedName>
        <fullName evidence="3">Histidine kinase/HSP90-like ATPase domain-containing protein</fullName>
    </recommendedName>
</protein>
<feature type="region of interest" description="Disordered" evidence="2">
    <location>
        <begin position="133"/>
        <end position="157"/>
    </location>
</feature>
<organism evidence="4 5">
    <name type="scientific">Sphaerisporangium rufum</name>
    <dbReference type="NCBI Taxonomy" id="1381558"/>
    <lineage>
        <taxon>Bacteria</taxon>
        <taxon>Bacillati</taxon>
        <taxon>Actinomycetota</taxon>
        <taxon>Actinomycetes</taxon>
        <taxon>Streptosporangiales</taxon>
        <taxon>Streptosporangiaceae</taxon>
        <taxon>Sphaerisporangium</taxon>
    </lineage>
</organism>
<evidence type="ECO:0000313" key="4">
    <source>
        <dbReference type="EMBL" id="GII78101.1"/>
    </source>
</evidence>
<accession>A0A919UYI9</accession>
<evidence type="ECO:0000256" key="1">
    <source>
        <dbReference type="ARBA" id="ARBA00022527"/>
    </source>
</evidence>
<proteinExistence type="predicted"/>
<keyword evidence="1" id="KW-0418">Kinase</keyword>
<keyword evidence="5" id="KW-1185">Reference proteome</keyword>
<dbReference type="CDD" id="cd16936">
    <property type="entry name" value="HATPase_RsbW-like"/>
    <property type="match status" value="1"/>
</dbReference>
<evidence type="ECO:0000259" key="3">
    <source>
        <dbReference type="Pfam" id="PF13581"/>
    </source>
</evidence>
<dbReference type="GO" id="GO:0004674">
    <property type="term" value="F:protein serine/threonine kinase activity"/>
    <property type="evidence" value="ECO:0007669"/>
    <property type="project" value="UniProtKB-KW"/>
</dbReference>
<reference evidence="4" key="1">
    <citation type="submission" date="2021-01" db="EMBL/GenBank/DDBJ databases">
        <title>Whole genome shotgun sequence of Sphaerisporangium rufum NBRC 109079.</title>
        <authorList>
            <person name="Komaki H."/>
            <person name="Tamura T."/>
        </authorList>
    </citation>
    <scope>NUCLEOTIDE SEQUENCE</scope>
    <source>
        <strain evidence="4">NBRC 109079</strain>
    </source>
</reference>
<dbReference type="Gene3D" id="3.30.565.10">
    <property type="entry name" value="Histidine kinase-like ATPase, C-terminal domain"/>
    <property type="match status" value="1"/>
</dbReference>
<dbReference type="PANTHER" id="PTHR35526:SF3">
    <property type="entry name" value="ANTI-SIGMA-F FACTOR RSBW"/>
    <property type="match status" value="1"/>
</dbReference>
<dbReference type="AlphaFoldDB" id="A0A919UYI9"/>
<dbReference type="Proteomes" id="UP000655287">
    <property type="component" value="Unassembled WGS sequence"/>
</dbReference>
<comment type="caution">
    <text evidence="4">The sequence shown here is derived from an EMBL/GenBank/DDBJ whole genome shotgun (WGS) entry which is preliminary data.</text>
</comment>
<dbReference type="InterPro" id="IPR050267">
    <property type="entry name" value="Anti-sigma-factor_SerPK"/>
</dbReference>
<evidence type="ECO:0000313" key="5">
    <source>
        <dbReference type="Proteomes" id="UP000655287"/>
    </source>
</evidence>
<keyword evidence="1" id="KW-0808">Transferase</keyword>
<evidence type="ECO:0000256" key="2">
    <source>
        <dbReference type="SAM" id="MobiDB-lite"/>
    </source>
</evidence>
<gene>
    <name evidence="4" type="ORF">Sru01_30830</name>
</gene>
<dbReference type="InterPro" id="IPR003594">
    <property type="entry name" value="HATPase_dom"/>
</dbReference>
<dbReference type="InterPro" id="IPR036890">
    <property type="entry name" value="HATPase_C_sf"/>
</dbReference>
<name>A0A919UYI9_9ACTN</name>
<dbReference type="EMBL" id="BOOU01000044">
    <property type="protein sequence ID" value="GII78101.1"/>
    <property type="molecule type" value="Genomic_DNA"/>
</dbReference>